<evidence type="ECO:0000256" key="1">
    <source>
        <dbReference type="SAM" id="MobiDB-lite"/>
    </source>
</evidence>
<feature type="compositionally biased region" description="Basic residues" evidence="1">
    <location>
        <begin position="67"/>
        <end position="84"/>
    </location>
</feature>
<proteinExistence type="predicted"/>
<dbReference type="AlphaFoldDB" id="A0A1H1Y8P8"/>
<keyword evidence="3" id="KW-1185">Reference proteome</keyword>
<gene>
    <name evidence="2" type="ORF">SAMN05444158_4685</name>
</gene>
<dbReference type="EMBL" id="LT629750">
    <property type="protein sequence ID" value="SDT17755.1"/>
    <property type="molecule type" value="Genomic_DNA"/>
</dbReference>
<evidence type="ECO:0000313" key="2">
    <source>
        <dbReference type="EMBL" id="SDT17755.1"/>
    </source>
</evidence>
<reference evidence="3" key="1">
    <citation type="submission" date="2016-10" db="EMBL/GenBank/DDBJ databases">
        <authorList>
            <person name="Varghese N."/>
            <person name="Submissions S."/>
        </authorList>
    </citation>
    <scope>NUCLEOTIDE SEQUENCE [LARGE SCALE GENOMIC DNA]</scope>
    <source>
        <strain evidence="3">GAS369</strain>
    </source>
</reference>
<name>A0A1H1Y8P8_9BRAD</name>
<protein>
    <submittedName>
        <fullName evidence="2">Uncharacterized protein</fullName>
    </submittedName>
</protein>
<accession>A0A1H1Y8P8</accession>
<feature type="region of interest" description="Disordered" evidence="1">
    <location>
        <begin position="49"/>
        <end position="84"/>
    </location>
</feature>
<organism evidence="2 3">
    <name type="scientific">Bradyrhizobium canariense</name>
    <dbReference type="NCBI Taxonomy" id="255045"/>
    <lineage>
        <taxon>Bacteria</taxon>
        <taxon>Pseudomonadati</taxon>
        <taxon>Pseudomonadota</taxon>
        <taxon>Alphaproteobacteria</taxon>
        <taxon>Hyphomicrobiales</taxon>
        <taxon>Nitrobacteraceae</taxon>
        <taxon>Bradyrhizobium</taxon>
    </lineage>
</organism>
<evidence type="ECO:0000313" key="3">
    <source>
        <dbReference type="Proteomes" id="UP000243904"/>
    </source>
</evidence>
<dbReference type="Proteomes" id="UP000243904">
    <property type="component" value="Chromosome I"/>
</dbReference>
<sequence length="84" mass="9385">MWPIKAPSAWCLRNAGLIYIAMPKTDPVKEIELHPDAWERFERAAGVVAKAPPQHRVAKEKSLKANPKVKKAVKKSRKTTNKAG</sequence>